<evidence type="ECO:0000313" key="7">
    <source>
        <dbReference type="EMBL" id="MYV18023.1"/>
    </source>
</evidence>
<name>A0A6N9I6W8_9LACO</name>
<accession>A0A6N9I6W8</accession>
<dbReference type="Proteomes" id="UP000449209">
    <property type="component" value="Unassembled WGS sequence"/>
</dbReference>
<dbReference type="RefSeq" id="WP_161004309.1">
    <property type="nucleotide sequence ID" value="NZ_WEZQ01000019.1"/>
</dbReference>
<dbReference type="PANTHER" id="PTHR30250">
    <property type="entry name" value="PST FAMILY PREDICTED COLANIC ACID TRANSPORTER"/>
    <property type="match status" value="1"/>
</dbReference>
<organism evidence="7 8">
    <name type="scientific">Furfurilactobacillus milii</name>
    <dbReference type="NCBI Taxonomy" id="2888272"/>
    <lineage>
        <taxon>Bacteria</taxon>
        <taxon>Bacillati</taxon>
        <taxon>Bacillota</taxon>
        <taxon>Bacilli</taxon>
        <taxon>Lactobacillales</taxon>
        <taxon>Lactobacillaceae</taxon>
        <taxon>Furfurilactobacillus</taxon>
    </lineage>
</organism>
<comment type="caution">
    <text evidence="7">The sequence shown here is derived from an EMBL/GenBank/DDBJ whole genome shotgun (WGS) entry which is preliminary data.</text>
</comment>
<evidence type="ECO:0008006" key="9">
    <source>
        <dbReference type="Google" id="ProtNLM"/>
    </source>
</evidence>
<feature type="transmembrane region" description="Helical" evidence="6">
    <location>
        <begin position="12"/>
        <end position="35"/>
    </location>
</feature>
<protein>
    <recommendedName>
        <fullName evidence="9">Polysaccharide biosynthesis protein</fullName>
    </recommendedName>
</protein>
<dbReference type="OrthoDB" id="2864264at2"/>
<evidence type="ECO:0000256" key="6">
    <source>
        <dbReference type="SAM" id="Phobius"/>
    </source>
</evidence>
<feature type="transmembrane region" description="Helical" evidence="6">
    <location>
        <begin position="184"/>
        <end position="205"/>
    </location>
</feature>
<dbReference type="EMBL" id="WEZQ01000019">
    <property type="protein sequence ID" value="MYV18023.1"/>
    <property type="molecule type" value="Genomic_DNA"/>
</dbReference>
<feature type="transmembrane region" description="Helical" evidence="6">
    <location>
        <begin position="357"/>
        <end position="375"/>
    </location>
</feature>
<dbReference type="InterPro" id="IPR050833">
    <property type="entry name" value="Poly_Biosynth_Transport"/>
</dbReference>
<dbReference type="NCBIfam" id="NF041503">
    <property type="entry name" value="WZX_like"/>
    <property type="match status" value="1"/>
</dbReference>
<evidence type="ECO:0000256" key="2">
    <source>
        <dbReference type="ARBA" id="ARBA00022475"/>
    </source>
</evidence>
<feature type="transmembrane region" description="Helical" evidence="6">
    <location>
        <begin position="254"/>
        <end position="275"/>
    </location>
</feature>
<evidence type="ECO:0000256" key="5">
    <source>
        <dbReference type="ARBA" id="ARBA00023136"/>
    </source>
</evidence>
<comment type="subcellular location">
    <subcellularLocation>
        <location evidence="1">Cell membrane</location>
        <topology evidence="1">Multi-pass membrane protein</topology>
    </subcellularLocation>
</comment>
<feature type="transmembrane region" description="Helical" evidence="6">
    <location>
        <begin position="107"/>
        <end position="128"/>
    </location>
</feature>
<dbReference type="InterPro" id="IPR048122">
    <property type="entry name" value="WZX-like"/>
</dbReference>
<dbReference type="GO" id="GO:0005886">
    <property type="term" value="C:plasma membrane"/>
    <property type="evidence" value="ECO:0007669"/>
    <property type="project" value="UniProtKB-SubCell"/>
</dbReference>
<gene>
    <name evidence="7" type="ORF">GB993_10970</name>
</gene>
<feature type="transmembrane region" description="Helical" evidence="6">
    <location>
        <begin position="395"/>
        <end position="413"/>
    </location>
</feature>
<keyword evidence="5 6" id="KW-0472">Membrane</keyword>
<evidence type="ECO:0000313" key="8">
    <source>
        <dbReference type="Proteomes" id="UP000449209"/>
    </source>
</evidence>
<feature type="transmembrane region" description="Helical" evidence="6">
    <location>
        <begin position="41"/>
        <end position="60"/>
    </location>
</feature>
<dbReference type="PANTHER" id="PTHR30250:SF26">
    <property type="entry name" value="PSMA PROTEIN"/>
    <property type="match status" value="1"/>
</dbReference>
<keyword evidence="4 6" id="KW-1133">Transmembrane helix</keyword>
<feature type="transmembrane region" description="Helical" evidence="6">
    <location>
        <begin position="282"/>
        <end position="304"/>
    </location>
</feature>
<keyword evidence="2" id="KW-1003">Cell membrane</keyword>
<evidence type="ECO:0000256" key="4">
    <source>
        <dbReference type="ARBA" id="ARBA00022989"/>
    </source>
</evidence>
<sequence>MKIKASRADVIWSYVGTFFSLSSSFLLLPFILHFLSGNQIGMWYIFLAINGLVSLFDFGFDPTFARNIAYAWSGAKSLTKIGASQFSENSTPNIHLLRIIIATSKRLYGLLSLAAFATVGTIGTFYVLHVGHAISVDSLMPAWIIFCIALFMNLYLGYYSALLRGLGAVANINQATFISKAIQFVLSALGLVFGFGLIAVALGFFTNGIAFRILCKYSFDTFKLQQTPEWKLSVSRDDVMSTLRLVSFNAVRDGIVAISNYLVTQASSILASLFLTLTQTGVYSISLQLATAVSNISASMIYAYHPTFQSAFLNHDVRTQKKVVSRGLSMLYILTILGTLAVCVAVFPLLRIFKPNSSFSVPFFIGMSIYMFLWQQQSAGASYISDTNNVPYVRAYLVSGLLSVILTVALLMTGRFGVWSLILGAGSVQLSYNNWKWLSEVFRRLRTSLGRSLLDGSQEWMILIKRRFKRGESEK</sequence>
<evidence type="ECO:0000256" key="1">
    <source>
        <dbReference type="ARBA" id="ARBA00004651"/>
    </source>
</evidence>
<keyword evidence="3 6" id="KW-0812">Transmembrane</keyword>
<proteinExistence type="predicted"/>
<reference evidence="7 8" key="1">
    <citation type="journal article" date="2019" name="Appl. Environ. Microbiol.">
        <title>Genetic determinants of hydroxycinnamic acid metabolism in heterofermentative lactobacilli.</title>
        <authorList>
            <person name="Gaur G."/>
            <person name="Oh J.H."/>
            <person name="Filannino P."/>
            <person name="Gobbetti M."/>
            <person name="van Pijkeren J.P."/>
            <person name="Ganzle M.G."/>
        </authorList>
    </citation>
    <scope>NUCLEOTIDE SEQUENCE [LARGE SCALE GENOMIC DNA]</scope>
    <source>
        <strain evidence="7 8">C5</strain>
    </source>
</reference>
<feature type="transmembrane region" description="Helical" evidence="6">
    <location>
        <begin position="330"/>
        <end position="350"/>
    </location>
</feature>
<evidence type="ECO:0000256" key="3">
    <source>
        <dbReference type="ARBA" id="ARBA00022692"/>
    </source>
</evidence>
<feature type="transmembrane region" description="Helical" evidence="6">
    <location>
        <begin position="140"/>
        <end position="163"/>
    </location>
</feature>
<dbReference type="AlphaFoldDB" id="A0A6N9I6W8"/>